<accession>A0A9P7HFW8</accession>
<protein>
    <submittedName>
        <fullName evidence="2">Uncharacterized protein</fullName>
    </submittedName>
</protein>
<organism evidence="2 3">
    <name type="scientific">Fusarium xylarioides</name>
    <dbReference type="NCBI Taxonomy" id="221167"/>
    <lineage>
        <taxon>Eukaryota</taxon>
        <taxon>Fungi</taxon>
        <taxon>Dikarya</taxon>
        <taxon>Ascomycota</taxon>
        <taxon>Pezizomycotina</taxon>
        <taxon>Sordariomycetes</taxon>
        <taxon>Hypocreomycetidae</taxon>
        <taxon>Hypocreales</taxon>
        <taxon>Nectriaceae</taxon>
        <taxon>Fusarium</taxon>
        <taxon>Fusarium fujikuroi species complex</taxon>
    </lineage>
</organism>
<reference evidence="2" key="1">
    <citation type="journal article" date="2020" name="bioRxiv">
        <title>Historical genomics reveals the evolutionary mechanisms behind multiple outbreaks of the host-specific coffee wilt pathogen Fusarium xylarioides.</title>
        <authorList>
            <person name="Peck D."/>
            <person name="Nowell R.W."/>
            <person name="Flood J."/>
            <person name="Ryan M.J."/>
            <person name="Barraclough T.G."/>
        </authorList>
    </citation>
    <scope>NUCLEOTIDE SEQUENCE</scope>
    <source>
        <strain evidence="2">IMI 127659i</strain>
    </source>
</reference>
<dbReference type="EMBL" id="JADFTT010000751">
    <property type="protein sequence ID" value="KAG5758834.1"/>
    <property type="molecule type" value="Genomic_DNA"/>
</dbReference>
<evidence type="ECO:0000313" key="2">
    <source>
        <dbReference type="EMBL" id="KAG5758834.1"/>
    </source>
</evidence>
<dbReference type="OrthoDB" id="39175at2759"/>
<keyword evidence="3" id="KW-1185">Reference proteome</keyword>
<evidence type="ECO:0000256" key="1">
    <source>
        <dbReference type="SAM" id="MobiDB-lite"/>
    </source>
</evidence>
<reference evidence="2" key="2">
    <citation type="submission" date="2020-10" db="EMBL/GenBank/DDBJ databases">
        <authorList>
            <person name="Peck L.D."/>
            <person name="Nowell R.W."/>
            <person name="Flood J."/>
            <person name="Ryan M.J."/>
            <person name="Barraclough T.G."/>
        </authorList>
    </citation>
    <scope>NUCLEOTIDE SEQUENCE</scope>
    <source>
        <strain evidence="2">IMI 127659i</strain>
    </source>
</reference>
<name>A0A9P7HFW8_9HYPO</name>
<dbReference type="AlphaFoldDB" id="A0A9P7HFW8"/>
<proteinExistence type="predicted"/>
<dbReference type="CDD" id="cd12148">
    <property type="entry name" value="fungal_TF_MHR"/>
    <property type="match status" value="1"/>
</dbReference>
<feature type="compositionally biased region" description="Basic and acidic residues" evidence="1">
    <location>
        <begin position="250"/>
        <end position="259"/>
    </location>
</feature>
<gene>
    <name evidence="2" type="ORF">H9Q72_013034</name>
</gene>
<sequence>MEELEIWRLSVPESLRPGLRLRSHRLGQPQALYLAVHIHFSYYNVRIALFRVCVLAWAQDSEEQMRYKLLLTESARSIIDLVHFIDLEPFVLPWVQYNMPQAALFVLFDFIIENPSHSETRKNLSYMQIATSYFMRLQYATGNMVFGTILTQFLEIATKFLEGPCLPSITQPDVSANQRGLELWDNLDSGVGTTDYEESIGLQALQLPIHNGFEFQDMDLWLTESEVLSFLESNADFGLPNPESEGQLVRPEEEIRDQI</sequence>
<comment type="caution">
    <text evidence="2">The sequence shown here is derived from an EMBL/GenBank/DDBJ whole genome shotgun (WGS) entry which is preliminary data.</text>
</comment>
<feature type="region of interest" description="Disordered" evidence="1">
    <location>
        <begin position="238"/>
        <end position="259"/>
    </location>
</feature>
<evidence type="ECO:0000313" key="3">
    <source>
        <dbReference type="Proteomes" id="UP000750502"/>
    </source>
</evidence>
<dbReference type="Proteomes" id="UP000750502">
    <property type="component" value="Unassembled WGS sequence"/>
</dbReference>